<dbReference type="OrthoDB" id="660555at2759"/>
<feature type="domain" description="FYVE-type" evidence="6">
    <location>
        <begin position="23"/>
        <end position="81"/>
    </location>
</feature>
<dbReference type="SUPFAM" id="SSF57903">
    <property type="entry name" value="FYVE/PHD zinc finger"/>
    <property type="match status" value="1"/>
</dbReference>
<dbReference type="GO" id="GO:0035091">
    <property type="term" value="F:phosphatidylinositol binding"/>
    <property type="evidence" value="ECO:0007669"/>
    <property type="project" value="TreeGrafter"/>
</dbReference>
<dbReference type="SUPFAM" id="SSF57850">
    <property type="entry name" value="RING/U-box"/>
    <property type="match status" value="1"/>
</dbReference>
<name>A0A1V9ZQ69_9STRA</name>
<dbReference type="InterPro" id="IPR011011">
    <property type="entry name" value="Znf_FYVE_PHD"/>
</dbReference>
<evidence type="ECO:0000259" key="5">
    <source>
        <dbReference type="PROSITE" id="PS50089"/>
    </source>
</evidence>
<feature type="domain" description="RING-type" evidence="5">
    <location>
        <begin position="129"/>
        <end position="171"/>
    </location>
</feature>
<evidence type="ECO:0000256" key="1">
    <source>
        <dbReference type="ARBA" id="ARBA00022723"/>
    </source>
</evidence>
<dbReference type="InterPro" id="IPR051765">
    <property type="entry name" value="PH_domain-containing_F"/>
</dbReference>
<evidence type="ECO:0000313" key="8">
    <source>
        <dbReference type="Proteomes" id="UP000243217"/>
    </source>
</evidence>
<dbReference type="GO" id="GO:0007032">
    <property type="term" value="P:endosome organization"/>
    <property type="evidence" value="ECO:0007669"/>
    <property type="project" value="TreeGrafter"/>
</dbReference>
<dbReference type="InterPro" id="IPR017455">
    <property type="entry name" value="Znf_FYVE-rel"/>
</dbReference>
<dbReference type="PANTHER" id="PTHR46280:SF3">
    <property type="entry name" value="PLECKSTRIN HOMOLOGY DOMAIN-CONTAINING FAMILY F MEMBER 1 HOMOLOG"/>
    <property type="match status" value="1"/>
</dbReference>
<sequence>MESFVGGGTQIRSACARSNWIPDRARAQCTGCGKGFSFVRRRHHCRVCGDIVCGKCSRTVYLVNTRSNVGRSCPSCADVTMSARTLAMHNDLIAEPPNNLDKRATCPRFLASLESHSWHDFHECWNKDCVVCLESFTNEDTHLVELPCHHVFHRSCLFPWLTSHDECPLCRYKLPRDMATFYRFFSF</sequence>
<dbReference type="GO" id="GO:0008270">
    <property type="term" value="F:zinc ion binding"/>
    <property type="evidence" value="ECO:0007669"/>
    <property type="project" value="UniProtKB-KW"/>
</dbReference>
<dbReference type="GO" id="GO:0005769">
    <property type="term" value="C:early endosome"/>
    <property type="evidence" value="ECO:0007669"/>
    <property type="project" value="TreeGrafter"/>
</dbReference>
<keyword evidence="8" id="KW-1185">Reference proteome</keyword>
<dbReference type="STRING" id="74557.A0A1V9ZQ69"/>
<dbReference type="InterPro" id="IPR000306">
    <property type="entry name" value="Znf_FYVE"/>
</dbReference>
<evidence type="ECO:0008006" key="9">
    <source>
        <dbReference type="Google" id="ProtNLM"/>
    </source>
</evidence>
<proteinExistence type="predicted"/>
<dbReference type="EMBL" id="JNBS01001744">
    <property type="protein sequence ID" value="OQS00168.1"/>
    <property type="molecule type" value="Genomic_DNA"/>
</dbReference>
<dbReference type="PROSITE" id="PS50178">
    <property type="entry name" value="ZF_FYVE"/>
    <property type="match status" value="1"/>
</dbReference>
<evidence type="ECO:0000313" key="7">
    <source>
        <dbReference type="EMBL" id="OQS00168.1"/>
    </source>
</evidence>
<dbReference type="Pfam" id="PF13639">
    <property type="entry name" value="zf-RING_2"/>
    <property type="match status" value="1"/>
</dbReference>
<comment type="caution">
    <text evidence="7">The sequence shown here is derived from an EMBL/GenBank/DDBJ whole genome shotgun (WGS) entry which is preliminary data.</text>
</comment>
<evidence type="ECO:0000256" key="4">
    <source>
        <dbReference type="PROSITE-ProRule" id="PRU00175"/>
    </source>
</evidence>
<accession>A0A1V9ZQ69</accession>
<dbReference type="InterPro" id="IPR013083">
    <property type="entry name" value="Znf_RING/FYVE/PHD"/>
</dbReference>
<keyword evidence="1" id="KW-0479">Metal-binding</keyword>
<evidence type="ECO:0000256" key="3">
    <source>
        <dbReference type="ARBA" id="ARBA00022833"/>
    </source>
</evidence>
<protein>
    <recommendedName>
        <fullName evidence="9">RING-type domain-containing protein</fullName>
    </recommendedName>
</protein>
<evidence type="ECO:0000259" key="6">
    <source>
        <dbReference type="PROSITE" id="PS50178"/>
    </source>
</evidence>
<organism evidence="7 8">
    <name type="scientific">Thraustotheca clavata</name>
    <dbReference type="NCBI Taxonomy" id="74557"/>
    <lineage>
        <taxon>Eukaryota</taxon>
        <taxon>Sar</taxon>
        <taxon>Stramenopiles</taxon>
        <taxon>Oomycota</taxon>
        <taxon>Saprolegniomycetes</taxon>
        <taxon>Saprolegniales</taxon>
        <taxon>Achlyaceae</taxon>
        <taxon>Thraustotheca</taxon>
    </lineage>
</organism>
<dbReference type="Pfam" id="PF01363">
    <property type="entry name" value="FYVE"/>
    <property type="match status" value="1"/>
</dbReference>
<reference evidence="7 8" key="1">
    <citation type="journal article" date="2014" name="Genome Biol. Evol.">
        <title>The secreted proteins of Achlya hypogyna and Thraustotheca clavata identify the ancestral oomycete secretome and reveal gene acquisitions by horizontal gene transfer.</title>
        <authorList>
            <person name="Misner I."/>
            <person name="Blouin N."/>
            <person name="Leonard G."/>
            <person name="Richards T.A."/>
            <person name="Lane C.E."/>
        </authorList>
    </citation>
    <scope>NUCLEOTIDE SEQUENCE [LARGE SCALE GENOMIC DNA]</scope>
    <source>
        <strain evidence="7 8">ATCC 34112</strain>
    </source>
</reference>
<dbReference type="GO" id="GO:0008333">
    <property type="term" value="P:endosome to lysosome transport"/>
    <property type="evidence" value="ECO:0007669"/>
    <property type="project" value="TreeGrafter"/>
</dbReference>
<dbReference type="InterPro" id="IPR001841">
    <property type="entry name" value="Znf_RING"/>
</dbReference>
<dbReference type="SMART" id="SM00064">
    <property type="entry name" value="FYVE"/>
    <property type="match status" value="1"/>
</dbReference>
<dbReference type="Gene3D" id="3.30.40.10">
    <property type="entry name" value="Zinc/RING finger domain, C3HC4 (zinc finger)"/>
    <property type="match status" value="2"/>
</dbReference>
<dbReference type="Proteomes" id="UP000243217">
    <property type="component" value="Unassembled WGS sequence"/>
</dbReference>
<dbReference type="AlphaFoldDB" id="A0A1V9ZQ69"/>
<gene>
    <name evidence="7" type="ORF">THRCLA_06173</name>
</gene>
<keyword evidence="3" id="KW-0862">Zinc</keyword>
<keyword evidence="2 4" id="KW-0863">Zinc-finger</keyword>
<dbReference type="SMART" id="SM00184">
    <property type="entry name" value="RING"/>
    <property type="match status" value="1"/>
</dbReference>
<evidence type="ECO:0000256" key="2">
    <source>
        <dbReference type="ARBA" id="ARBA00022771"/>
    </source>
</evidence>
<dbReference type="PROSITE" id="PS50089">
    <property type="entry name" value="ZF_RING_2"/>
    <property type="match status" value="1"/>
</dbReference>
<dbReference type="PANTHER" id="PTHR46280">
    <property type="entry name" value="PLECKSTRIN HOMOLOGY DOMAIN-CONTAINING FAMILY F MEMBER 2-RELATED"/>
    <property type="match status" value="1"/>
</dbReference>